<evidence type="ECO:0000256" key="5">
    <source>
        <dbReference type="ARBA" id="ARBA00022741"/>
    </source>
</evidence>
<protein>
    <recommendedName>
        <fullName evidence="2">cyclin-dependent kinase</fullName>
        <ecNumber evidence="2">2.7.11.22</ecNumber>
    </recommendedName>
</protein>
<dbReference type="InterPro" id="IPR050108">
    <property type="entry name" value="CDK"/>
</dbReference>
<evidence type="ECO:0000256" key="10">
    <source>
        <dbReference type="SAM" id="MobiDB-lite"/>
    </source>
</evidence>
<feature type="domain" description="Protein kinase" evidence="11">
    <location>
        <begin position="24"/>
        <end position="472"/>
    </location>
</feature>
<dbReference type="AlphaFoldDB" id="A0A8H5C0Z2"/>
<evidence type="ECO:0000256" key="7">
    <source>
        <dbReference type="ARBA" id="ARBA00022840"/>
    </source>
</evidence>
<keyword evidence="3" id="KW-0723">Serine/threonine-protein kinase</keyword>
<dbReference type="EMBL" id="JAACJK010000110">
    <property type="protein sequence ID" value="KAF5332656.1"/>
    <property type="molecule type" value="Genomic_DNA"/>
</dbReference>
<sequence length="561" mass="61566">MIHAPLHAPELTQADVQRIQATPSSHHDNIKEGPVSTVARIWTSLKDGEPPQWVVSKSAPVVRRFSREPHDIVKELRLLNTLSHSNIITTLGNFIDSDEGTPTLRFYMPYIPISLSDLLSSPYFTPHPFPPPSTPLLTTPSPKRQTCDVVSPANVDPESRFVTIARSIMFQVLCAIAYLHDDERGVAHRDIKPDNILLTQEGCVKLIDFGVSYEATTASSSCKDKDNAKGNDLWPETRERMYFEVCTGAYRAPELLFGPRNYDAFAVDRWSLGATFAQFFTPLRLSSAEDEDEDDSDDEHECNDADNSNEDRNGSSDGGRGDQDSTRVASPRARSIQPFIVPKYLRIGYPGAQWTRETLFNGDRGEIGLAWSIFKIYGTPSPQSWPEFEDLPGSKSVVFNDAPPVPVEPLLPNLPPSTISSPSSSSPSPSNSASYLPPPDPLPTPFDLLSRFLLYPTSARQPAAQALLHPWLTSAPILLPRGYSMDLDFTITVPSNGAIRPTLLARTSSAATVRPAGVVGEEVKRKLGELGVYSWEGKELGEWLEGVLVGIPGSGATRTSS</sequence>
<evidence type="ECO:0000256" key="3">
    <source>
        <dbReference type="ARBA" id="ARBA00022527"/>
    </source>
</evidence>
<dbReference type="GO" id="GO:0005634">
    <property type="term" value="C:nucleus"/>
    <property type="evidence" value="ECO:0007669"/>
    <property type="project" value="TreeGrafter"/>
</dbReference>
<feature type="compositionally biased region" description="Low complexity" evidence="10">
    <location>
        <begin position="416"/>
        <end position="435"/>
    </location>
</feature>
<feature type="region of interest" description="Disordered" evidence="10">
    <location>
        <begin position="409"/>
        <end position="437"/>
    </location>
</feature>
<feature type="compositionally biased region" description="Acidic residues" evidence="10">
    <location>
        <begin position="288"/>
        <end position="301"/>
    </location>
</feature>
<keyword evidence="6" id="KW-0418">Kinase</keyword>
<evidence type="ECO:0000256" key="2">
    <source>
        <dbReference type="ARBA" id="ARBA00012425"/>
    </source>
</evidence>
<comment type="caution">
    <text evidence="12">The sequence shown here is derived from an EMBL/GenBank/DDBJ whole genome shotgun (WGS) entry which is preliminary data.</text>
</comment>
<comment type="catalytic activity">
    <reaction evidence="8">
        <text>L-threonyl-[protein] + ATP = O-phospho-L-threonyl-[protein] + ADP + H(+)</text>
        <dbReference type="Rhea" id="RHEA:46608"/>
        <dbReference type="Rhea" id="RHEA-COMP:11060"/>
        <dbReference type="Rhea" id="RHEA-COMP:11605"/>
        <dbReference type="ChEBI" id="CHEBI:15378"/>
        <dbReference type="ChEBI" id="CHEBI:30013"/>
        <dbReference type="ChEBI" id="CHEBI:30616"/>
        <dbReference type="ChEBI" id="CHEBI:61977"/>
        <dbReference type="ChEBI" id="CHEBI:456216"/>
        <dbReference type="EC" id="2.7.11.22"/>
    </reaction>
</comment>
<dbReference type="SUPFAM" id="SSF56112">
    <property type="entry name" value="Protein kinase-like (PK-like)"/>
    <property type="match status" value="1"/>
</dbReference>
<dbReference type="PROSITE" id="PS00108">
    <property type="entry name" value="PROTEIN_KINASE_ST"/>
    <property type="match status" value="1"/>
</dbReference>
<comment type="similarity">
    <text evidence="1">Belongs to the protein kinase superfamily. CMGC Ser/Thr protein kinase family. CDC2/CDKX subfamily.</text>
</comment>
<dbReference type="OrthoDB" id="413582at2759"/>
<reference evidence="12 13" key="1">
    <citation type="journal article" date="2020" name="ISME J.">
        <title>Uncovering the hidden diversity of litter-decomposition mechanisms in mushroom-forming fungi.</title>
        <authorList>
            <person name="Floudas D."/>
            <person name="Bentzer J."/>
            <person name="Ahren D."/>
            <person name="Johansson T."/>
            <person name="Persson P."/>
            <person name="Tunlid A."/>
        </authorList>
    </citation>
    <scope>NUCLEOTIDE SEQUENCE [LARGE SCALE GENOMIC DNA]</scope>
    <source>
        <strain evidence="12 13">CBS 175.51</strain>
    </source>
</reference>
<dbReference type="Gene3D" id="1.10.510.10">
    <property type="entry name" value="Transferase(Phosphotransferase) domain 1"/>
    <property type="match status" value="1"/>
</dbReference>
<evidence type="ECO:0000313" key="13">
    <source>
        <dbReference type="Proteomes" id="UP000541558"/>
    </source>
</evidence>
<dbReference type="InterPro" id="IPR000719">
    <property type="entry name" value="Prot_kinase_dom"/>
</dbReference>
<evidence type="ECO:0000256" key="9">
    <source>
        <dbReference type="ARBA" id="ARBA00048367"/>
    </source>
</evidence>
<dbReference type="SMART" id="SM00220">
    <property type="entry name" value="S_TKc"/>
    <property type="match status" value="1"/>
</dbReference>
<dbReference type="PROSITE" id="PS50011">
    <property type="entry name" value="PROTEIN_KINASE_DOM"/>
    <property type="match status" value="1"/>
</dbReference>
<comment type="catalytic activity">
    <reaction evidence="9">
        <text>L-seryl-[protein] + ATP = O-phospho-L-seryl-[protein] + ADP + H(+)</text>
        <dbReference type="Rhea" id="RHEA:17989"/>
        <dbReference type="Rhea" id="RHEA-COMP:9863"/>
        <dbReference type="Rhea" id="RHEA-COMP:11604"/>
        <dbReference type="ChEBI" id="CHEBI:15378"/>
        <dbReference type="ChEBI" id="CHEBI:29999"/>
        <dbReference type="ChEBI" id="CHEBI:30616"/>
        <dbReference type="ChEBI" id="CHEBI:83421"/>
        <dbReference type="ChEBI" id="CHEBI:456216"/>
        <dbReference type="EC" id="2.7.11.22"/>
    </reaction>
</comment>
<keyword evidence="7" id="KW-0067">ATP-binding</keyword>
<evidence type="ECO:0000256" key="8">
    <source>
        <dbReference type="ARBA" id="ARBA00047811"/>
    </source>
</evidence>
<dbReference type="GO" id="GO:0004693">
    <property type="term" value="F:cyclin-dependent protein serine/threonine kinase activity"/>
    <property type="evidence" value="ECO:0007669"/>
    <property type="project" value="UniProtKB-EC"/>
</dbReference>
<feature type="region of interest" description="Disordered" evidence="10">
    <location>
        <begin position="287"/>
        <end position="332"/>
    </location>
</feature>
<dbReference type="InterPro" id="IPR011009">
    <property type="entry name" value="Kinase-like_dom_sf"/>
</dbReference>
<evidence type="ECO:0000256" key="6">
    <source>
        <dbReference type="ARBA" id="ARBA00022777"/>
    </source>
</evidence>
<dbReference type="PANTHER" id="PTHR24056:SF171">
    <property type="entry name" value="CYCLIN-DEPENDENT KINASE 20"/>
    <property type="match status" value="1"/>
</dbReference>
<dbReference type="GO" id="GO:0005524">
    <property type="term" value="F:ATP binding"/>
    <property type="evidence" value="ECO:0007669"/>
    <property type="project" value="UniProtKB-KW"/>
</dbReference>
<name>A0A8H5C0Z2_9AGAR</name>
<keyword evidence="4" id="KW-0808">Transferase</keyword>
<organism evidence="12 13">
    <name type="scientific">Ephemerocybe angulata</name>
    <dbReference type="NCBI Taxonomy" id="980116"/>
    <lineage>
        <taxon>Eukaryota</taxon>
        <taxon>Fungi</taxon>
        <taxon>Dikarya</taxon>
        <taxon>Basidiomycota</taxon>
        <taxon>Agaricomycotina</taxon>
        <taxon>Agaricomycetes</taxon>
        <taxon>Agaricomycetidae</taxon>
        <taxon>Agaricales</taxon>
        <taxon>Agaricineae</taxon>
        <taxon>Psathyrellaceae</taxon>
        <taxon>Ephemerocybe</taxon>
    </lineage>
</organism>
<dbReference type="EC" id="2.7.11.22" evidence="2"/>
<gene>
    <name evidence="12" type="ORF">D9611_005251</name>
</gene>
<accession>A0A8H5C0Z2</accession>
<dbReference type="PANTHER" id="PTHR24056">
    <property type="entry name" value="CELL DIVISION PROTEIN KINASE"/>
    <property type="match status" value="1"/>
</dbReference>
<dbReference type="CDD" id="cd00180">
    <property type="entry name" value="PKc"/>
    <property type="match status" value="1"/>
</dbReference>
<dbReference type="Proteomes" id="UP000541558">
    <property type="component" value="Unassembled WGS sequence"/>
</dbReference>
<evidence type="ECO:0000259" key="11">
    <source>
        <dbReference type="PROSITE" id="PS50011"/>
    </source>
</evidence>
<keyword evidence="5" id="KW-0547">Nucleotide-binding</keyword>
<proteinExistence type="inferred from homology"/>
<feature type="compositionally biased region" description="Basic and acidic residues" evidence="10">
    <location>
        <begin position="309"/>
        <end position="325"/>
    </location>
</feature>
<dbReference type="InterPro" id="IPR008271">
    <property type="entry name" value="Ser/Thr_kinase_AS"/>
</dbReference>
<evidence type="ECO:0000256" key="1">
    <source>
        <dbReference type="ARBA" id="ARBA00006485"/>
    </source>
</evidence>
<evidence type="ECO:0000313" key="12">
    <source>
        <dbReference type="EMBL" id="KAF5332656.1"/>
    </source>
</evidence>
<evidence type="ECO:0000256" key="4">
    <source>
        <dbReference type="ARBA" id="ARBA00022679"/>
    </source>
</evidence>
<keyword evidence="13" id="KW-1185">Reference proteome</keyword>
<dbReference type="Pfam" id="PF00069">
    <property type="entry name" value="Pkinase"/>
    <property type="match status" value="1"/>
</dbReference>